<evidence type="ECO:0000256" key="3">
    <source>
        <dbReference type="ARBA" id="ARBA00022676"/>
    </source>
</evidence>
<dbReference type="InterPro" id="IPR029044">
    <property type="entry name" value="Nucleotide-diphossugar_trans"/>
</dbReference>
<dbReference type="EC" id="2.4.1.-" evidence="5"/>
<evidence type="ECO:0000256" key="5">
    <source>
        <dbReference type="RuleBase" id="RU362027"/>
    </source>
</evidence>
<dbReference type="PANTHER" id="PTHR32116">
    <property type="entry name" value="GALACTURONOSYLTRANSFERASE 4-RELATED"/>
    <property type="match status" value="1"/>
</dbReference>
<keyword evidence="5" id="KW-0812">Transmembrane</keyword>
<comment type="similarity">
    <text evidence="2 5">Belongs to the glycosyltransferase 8 family.</text>
</comment>
<evidence type="ECO:0000313" key="6">
    <source>
        <dbReference type="EMBL" id="KAK6134817.1"/>
    </source>
</evidence>
<dbReference type="Gene3D" id="3.90.550.10">
    <property type="entry name" value="Spore Coat Polysaccharide Biosynthesis Protein SpsA, Chain A"/>
    <property type="match status" value="1"/>
</dbReference>
<dbReference type="Pfam" id="PF25557">
    <property type="entry name" value="GAUT_1"/>
    <property type="match status" value="1"/>
</dbReference>
<keyword evidence="7" id="KW-1185">Reference proteome</keyword>
<keyword evidence="5" id="KW-0333">Golgi apparatus</keyword>
<reference evidence="6 7" key="1">
    <citation type="journal article" date="2021" name="Comput. Struct. Biotechnol. J.">
        <title>De novo genome assembly of the potent medicinal plant Rehmannia glutinosa using nanopore technology.</title>
        <authorList>
            <person name="Ma L."/>
            <person name="Dong C."/>
            <person name="Song C."/>
            <person name="Wang X."/>
            <person name="Zheng X."/>
            <person name="Niu Y."/>
            <person name="Chen S."/>
            <person name="Feng W."/>
        </authorList>
    </citation>
    <scope>NUCLEOTIDE SEQUENCE [LARGE SCALE GENOMIC DNA]</scope>
    <source>
        <strain evidence="6">DH-2019</strain>
    </source>
</reference>
<organism evidence="6 7">
    <name type="scientific">Rehmannia glutinosa</name>
    <name type="common">Chinese foxglove</name>
    <dbReference type="NCBI Taxonomy" id="99300"/>
    <lineage>
        <taxon>Eukaryota</taxon>
        <taxon>Viridiplantae</taxon>
        <taxon>Streptophyta</taxon>
        <taxon>Embryophyta</taxon>
        <taxon>Tracheophyta</taxon>
        <taxon>Spermatophyta</taxon>
        <taxon>Magnoliopsida</taxon>
        <taxon>eudicotyledons</taxon>
        <taxon>Gunneridae</taxon>
        <taxon>Pentapetalae</taxon>
        <taxon>asterids</taxon>
        <taxon>lamiids</taxon>
        <taxon>Lamiales</taxon>
        <taxon>Orobanchaceae</taxon>
        <taxon>Rehmannieae</taxon>
        <taxon>Rehmannia</taxon>
    </lineage>
</organism>
<dbReference type="InterPro" id="IPR002495">
    <property type="entry name" value="Glyco_trans_8"/>
</dbReference>
<dbReference type="PANTHER" id="PTHR32116:SF74">
    <property type="entry name" value="GALACTURONOSYLTRANSFERASE 10-RELATED"/>
    <property type="match status" value="1"/>
</dbReference>
<dbReference type="Proteomes" id="UP001318860">
    <property type="component" value="Unassembled WGS sequence"/>
</dbReference>
<keyword evidence="5" id="KW-0961">Cell wall biogenesis/degradation</keyword>
<keyword evidence="5" id="KW-1133">Transmembrane helix</keyword>
<keyword evidence="5" id="KW-0472">Membrane</keyword>
<feature type="transmembrane region" description="Helical" evidence="5">
    <location>
        <begin position="20"/>
        <end position="37"/>
    </location>
</feature>
<accession>A0ABR0VLD8</accession>
<keyword evidence="3 5" id="KW-0328">Glycosyltransferase</keyword>
<comment type="pathway">
    <text evidence="1 5">Glycan metabolism; pectin biosynthesis.</text>
</comment>
<evidence type="ECO:0000256" key="1">
    <source>
        <dbReference type="ARBA" id="ARBA00004877"/>
    </source>
</evidence>
<dbReference type="EMBL" id="JABTTQ020001133">
    <property type="protein sequence ID" value="KAK6134817.1"/>
    <property type="molecule type" value="Genomic_DNA"/>
</dbReference>
<proteinExistence type="inferred from homology"/>
<evidence type="ECO:0000313" key="7">
    <source>
        <dbReference type="Proteomes" id="UP001318860"/>
    </source>
</evidence>
<evidence type="ECO:0000256" key="2">
    <source>
        <dbReference type="ARBA" id="ARBA00006351"/>
    </source>
</evidence>
<dbReference type="SUPFAM" id="SSF53448">
    <property type="entry name" value="Nucleotide-diphospho-sugar transferases"/>
    <property type="match status" value="1"/>
</dbReference>
<comment type="caution">
    <text evidence="6">The sequence shown here is derived from an EMBL/GenBank/DDBJ whole genome shotgun (WGS) entry which is preliminary data.</text>
</comment>
<keyword evidence="4" id="KW-0808">Transferase</keyword>
<comment type="subcellular location">
    <subcellularLocation>
        <location evidence="5">Golgi apparatus membrane</location>
        <topology evidence="5">Single-pass type II membrane protein</topology>
    </subcellularLocation>
</comment>
<dbReference type="CDD" id="cd06429">
    <property type="entry name" value="GT8_like_1"/>
    <property type="match status" value="1"/>
</dbReference>
<name>A0ABR0VLD8_REHGL</name>
<gene>
    <name evidence="6" type="ORF">DH2020_031443</name>
</gene>
<dbReference type="Pfam" id="PF01501">
    <property type="entry name" value="Glyco_transf_8"/>
    <property type="match status" value="1"/>
</dbReference>
<evidence type="ECO:0000256" key="4">
    <source>
        <dbReference type="ARBA" id="ARBA00022679"/>
    </source>
</evidence>
<dbReference type="InterPro" id="IPR029993">
    <property type="entry name" value="GAUT"/>
</dbReference>
<protein>
    <recommendedName>
        <fullName evidence="5">Hexosyltransferase</fullName>
        <ecNumber evidence="5">2.4.1.-</ecNumber>
    </recommendedName>
</protein>
<sequence length="542" mass="62250">MRRRGSDFRRPVRRRIPNVFWLTLCGLVILLFIVLLSRENQQPTSRSVYEKVIRSDFSRSTQNEEKVMEGLNITDEMLSPDSVTRQLNDQISLAKGFLVIAKESNNLQFAWELSAQIRNSQILLSNAALRRTPLTISESETAVRDMALLLFQAQQLHYDSATMIMRLKAKIQGLEEQMSTVSDKSSKYGQIAAEEVPKSLYCLGVRLTSERFQNANLQGKLKENRQTALKLKDNSLYHFCVFSDNILAASVVVNSTALNSNNPSKIVFHLVTDEVNYAAMKAWFTMNSFGGVTVDVQKIEDFSWLNASYVPVLKQLQDSETQSYYFSGSGGDNRTPIKFRNPKYLSMLNHLRFYIPEVFPALKKVVFLDDDVVVQKDLSPLFSLDLNGNVNGAVETCMETFHRYHKYLNYSHPLIREHFDPDACGWAFGMNVFDLVEWRRRNVTGIYHYWQEKNVDRTLWKLGTLPPGLLTFYGLTEPLNPSWHVLGLGYTNVDQHLIEKGAVLHFNGNSKPWLKIGMEKYKSLWDKYVDYGHPLLQLCNVH</sequence>